<dbReference type="CDD" id="cd04301">
    <property type="entry name" value="NAT_SF"/>
    <property type="match status" value="1"/>
</dbReference>
<dbReference type="Pfam" id="PF00583">
    <property type="entry name" value="Acetyltransf_1"/>
    <property type="match status" value="1"/>
</dbReference>
<dbReference type="EMBL" id="AMFJ01028876">
    <property type="protein sequence ID" value="EKD44408.1"/>
    <property type="molecule type" value="Genomic_DNA"/>
</dbReference>
<proteinExistence type="predicted"/>
<feature type="domain" description="N-acetyltransferase" evidence="1">
    <location>
        <begin position="1"/>
        <end position="61"/>
    </location>
</feature>
<accession>K1ZIZ9</accession>
<feature type="non-terminal residue" evidence="2">
    <location>
        <position position="1"/>
    </location>
</feature>
<comment type="caution">
    <text evidence="2">The sequence shown here is derived from an EMBL/GenBank/DDBJ whole genome shotgun (WGS) entry which is preliminary data.</text>
</comment>
<dbReference type="AlphaFoldDB" id="K1ZIZ9"/>
<name>K1ZIZ9_9BACT</name>
<gene>
    <name evidence="2" type="ORF">ACD_71C00145G0002</name>
</gene>
<protein>
    <recommendedName>
        <fullName evidence="1">N-acetyltransferase domain-containing protein</fullName>
    </recommendedName>
</protein>
<dbReference type="PROSITE" id="PS51186">
    <property type="entry name" value="GNAT"/>
    <property type="match status" value="1"/>
</dbReference>
<evidence type="ECO:0000313" key="2">
    <source>
        <dbReference type="EMBL" id="EKD44408.1"/>
    </source>
</evidence>
<dbReference type="Gene3D" id="3.40.630.30">
    <property type="match status" value="1"/>
</dbReference>
<organism evidence="2">
    <name type="scientific">uncultured bacterium</name>
    <name type="common">gcode 4</name>
    <dbReference type="NCBI Taxonomy" id="1234023"/>
    <lineage>
        <taxon>Bacteria</taxon>
        <taxon>environmental samples</taxon>
    </lineage>
</organism>
<reference evidence="2" key="1">
    <citation type="journal article" date="2012" name="Science">
        <title>Fermentation, hydrogen, and sulfur metabolism in multiple uncultivated bacterial phyla.</title>
        <authorList>
            <person name="Wrighton K.C."/>
            <person name="Thomas B.C."/>
            <person name="Sharon I."/>
            <person name="Miller C.S."/>
            <person name="Castelle C.J."/>
            <person name="VerBerkmoes N.C."/>
            <person name="Wilkins M.J."/>
            <person name="Hettich R.L."/>
            <person name="Lipton M.S."/>
            <person name="Williams K.H."/>
            <person name="Long P.E."/>
            <person name="Banfield J.F."/>
        </authorList>
    </citation>
    <scope>NUCLEOTIDE SEQUENCE [LARGE SCALE GENOMIC DNA]</scope>
</reference>
<evidence type="ECO:0000259" key="1">
    <source>
        <dbReference type="PROSITE" id="PS51186"/>
    </source>
</evidence>
<sequence length="61" mass="6970">EPLGTDSKHRRKGLSKALINEGINRLIEKGIKKLYVGSDQDFYKAIGFKEDAAFNVYRIEK</sequence>
<dbReference type="InterPro" id="IPR016181">
    <property type="entry name" value="Acyl_CoA_acyltransferase"/>
</dbReference>
<dbReference type="SUPFAM" id="SSF55729">
    <property type="entry name" value="Acyl-CoA N-acyltransferases (Nat)"/>
    <property type="match status" value="1"/>
</dbReference>
<dbReference type="InterPro" id="IPR000182">
    <property type="entry name" value="GNAT_dom"/>
</dbReference>
<dbReference type="GO" id="GO:0016747">
    <property type="term" value="F:acyltransferase activity, transferring groups other than amino-acyl groups"/>
    <property type="evidence" value="ECO:0007669"/>
    <property type="project" value="InterPro"/>
</dbReference>